<dbReference type="EMBL" id="FNVA01000004">
    <property type="protein sequence ID" value="SEG32091.1"/>
    <property type="molecule type" value="Genomic_DNA"/>
</dbReference>
<dbReference type="InterPro" id="IPR001296">
    <property type="entry name" value="Glyco_trans_1"/>
</dbReference>
<name>A0A1H5Z6Z1_9BACT</name>
<keyword evidence="2" id="KW-0808">Transferase</keyword>
<dbReference type="GO" id="GO:0016757">
    <property type="term" value="F:glycosyltransferase activity"/>
    <property type="evidence" value="ECO:0007669"/>
    <property type="project" value="InterPro"/>
</dbReference>
<dbReference type="Proteomes" id="UP000236728">
    <property type="component" value="Unassembled WGS sequence"/>
</dbReference>
<dbReference type="AlphaFoldDB" id="A0A1H5Z6Z1"/>
<evidence type="ECO:0000313" key="2">
    <source>
        <dbReference type="EMBL" id="SEG32091.1"/>
    </source>
</evidence>
<dbReference type="Pfam" id="PF00534">
    <property type="entry name" value="Glycos_transf_1"/>
    <property type="match status" value="1"/>
</dbReference>
<dbReference type="PANTHER" id="PTHR12526">
    <property type="entry name" value="GLYCOSYLTRANSFERASE"/>
    <property type="match status" value="1"/>
</dbReference>
<dbReference type="OrthoDB" id="9795068at2"/>
<dbReference type="SUPFAM" id="SSF53756">
    <property type="entry name" value="UDP-Glycosyltransferase/glycogen phosphorylase"/>
    <property type="match status" value="1"/>
</dbReference>
<sequence>MNQTAQDKRVRLAYLVSHPIQYQAPLLRRIAREPDIDLTVLFGSDFSVRSYKDEGFGVEVTWDTPLLDGYHHEFLPPLRDTRGVSATSPISRGLFRRLRGSGSASAFDALWVHGYASVNALQGILCANALGIPVLLRAESWLADRPRSPWKLALKGLFLRALSHGIAATLPIGTANLEYWQHYFGDDFPQFLMPYAVDNSYFAAKAAASRSPREELGLEPGRPIILFASKLQERKRAIDLVKAYELLLTRLAGPAPYLVIVGDGEERQALAAYIHDHQLHDVRLAGFRNQSELPGFFAMSDVFVLPSRHEPWGLIVNEAMAAGCAVIVSSDVGSSFDLVTPGVAGYVFPVEDVGALAQSLFDVLQQPGTANRMGRAAVERMEAWSFEQDVVGLREALAYATRRISLSQ</sequence>
<keyword evidence="3" id="KW-1185">Reference proteome</keyword>
<accession>A0A1H5Z6Z1</accession>
<dbReference type="Gene3D" id="3.40.50.2000">
    <property type="entry name" value="Glycogen Phosphorylase B"/>
    <property type="match status" value="2"/>
</dbReference>
<organism evidence="2 3">
    <name type="scientific">Bryocella elongata</name>
    <dbReference type="NCBI Taxonomy" id="863522"/>
    <lineage>
        <taxon>Bacteria</taxon>
        <taxon>Pseudomonadati</taxon>
        <taxon>Acidobacteriota</taxon>
        <taxon>Terriglobia</taxon>
        <taxon>Terriglobales</taxon>
        <taxon>Acidobacteriaceae</taxon>
        <taxon>Bryocella</taxon>
    </lineage>
</organism>
<dbReference type="CDD" id="cd03801">
    <property type="entry name" value="GT4_PimA-like"/>
    <property type="match status" value="1"/>
</dbReference>
<proteinExistence type="predicted"/>
<evidence type="ECO:0000259" key="1">
    <source>
        <dbReference type="Pfam" id="PF00534"/>
    </source>
</evidence>
<feature type="domain" description="Glycosyl transferase family 1" evidence="1">
    <location>
        <begin position="213"/>
        <end position="378"/>
    </location>
</feature>
<reference evidence="2 3" key="1">
    <citation type="submission" date="2016-10" db="EMBL/GenBank/DDBJ databases">
        <authorList>
            <person name="de Groot N.N."/>
        </authorList>
    </citation>
    <scope>NUCLEOTIDE SEQUENCE [LARGE SCALE GENOMIC DNA]</scope>
    <source>
        <strain evidence="2 3">DSM 22489</strain>
    </source>
</reference>
<dbReference type="RefSeq" id="WP_103933397.1">
    <property type="nucleotide sequence ID" value="NZ_FNVA01000004.1"/>
</dbReference>
<evidence type="ECO:0000313" key="3">
    <source>
        <dbReference type="Proteomes" id="UP000236728"/>
    </source>
</evidence>
<gene>
    <name evidence="2" type="ORF">SAMN05421819_2495</name>
</gene>
<protein>
    <submittedName>
        <fullName evidence="2">Glycosyltransferase involved in cell wall bisynthesis</fullName>
    </submittedName>
</protein>